<evidence type="ECO:0000256" key="1">
    <source>
        <dbReference type="SAM" id="Phobius"/>
    </source>
</evidence>
<protein>
    <submittedName>
        <fullName evidence="2">Uncharacterized protein</fullName>
    </submittedName>
</protein>
<evidence type="ECO:0000313" key="2">
    <source>
        <dbReference type="EMBL" id="GFY05367.1"/>
    </source>
</evidence>
<comment type="caution">
    <text evidence="2">The sequence shown here is derived from an EMBL/GenBank/DDBJ whole genome shotgun (WGS) entry which is preliminary data.</text>
</comment>
<proteinExistence type="predicted"/>
<name>A0A8X6S9N9_TRICX</name>
<keyword evidence="1" id="KW-1133">Transmembrane helix</keyword>
<dbReference type="Proteomes" id="UP000887159">
    <property type="component" value="Unassembled WGS sequence"/>
</dbReference>
<dbReference type="EMBL" id="BMAU01021250">
    <property type="protein sequence ID" value="GFY05367.1"/>
    <property type="molecule type" value="Genomic_DNA"/>
</dbReference>
<accession>A0A8X6S9N9</accession>
<gene>
    <name evidence="2" type="ORF">TNCV_2208121</name>
</gene>
<keyword evidence="1" id="KW-0812">Transmembrane</keyword>
<organism evidence="2 3">
    <name type="scientific">Trichonephila clavipes</name>
    <name type="common">Golden silk orbweaver</name>
    <name type="synonym">Nephila clavipes</name>
    <dbReference type="NCBI Taxonomy" id="2585209"/>
    <lineage>
        <taxon>Eukaryota</taxon>
        <taxon>Metazoa</taxon>
        <taxon>Ecdysozoa</taxon>
        <taxon>Arthropoda</taxon>
        <taxon>Chelicerata</taxon>
        <taxon>Arachnida</taxon>
        <taxon>Araneae</taxon>
        <taxon>Araneomorphae</taxon>
        <taxon>Entelegynae</taxon>
        <taxon>Araneoidea</taxon>
        <taxon>Nephilidae</taxon>
        <taxon>Trichonephila</taxon>
    </lineage>
</organism>
<feature type="transmembrane region" description="Helical" evidence="1">
    <location>
        <begin position="12"/>
        <end position="33"/>
    </location>
</feature>
<sequence>MNGYVGYLEMALIVGLSCPSILLKKLIAIFLILRLMVGILHDFLQNPPQRTRCQDPCLEAPPTGLPPLVYHNDLLPNMKTQRSAMSLKRLLPDTGLRVLRTQVPE</sequence>
<dbReference type="AlphaFoldDB" id="A0A8X6S9N9"/>
<reference evidence="2" key="1">
    <citation type="submission" date="2020-08" db="EMBL/GenBank/DDBJ databases">
        <title>Multicomponent nature underlies the extraordinary mechanical properties of spider dragline silk.</title>
        <authorList>
            <person name="Kono N."/>
            <person name="Nakamura H."/>
            <person name="Mori M."/>
            <person name="Yoshida Y."/>
            <person name="Ohtoshi R."/>
            <person name="Malay A.D."/>
            <person name="Moran D.A.P."/>
            <person name="Tomita M."/>
            <person name="Numata K."/>
            <person name="Arakawa K."/>
        </authorList>
    </citation>
    <scope>NUCLEOTIDE SEQUENCE</scope>
</reference>
<evidence type="ECO:0000313" key="3">
    <source>
        <dbReference type="Proteomes" id="UP000887159"/>
    </source>
</evidence>
<keyword evidence="1" id="KW-0472">Membrane</keyword>
<keyword evidence="3" id="KW-1185">Reference proteome</keyword>